<accession>A0A292ZI01</accession>
<evidence type="ECO:0000256" key="1">
    <source>
        <dbReference type="SAM" id="Phobius"/>
    </source>
</evidence>
<sequence>MSGIFSATPSTGPARLMIGGLLQSTLACLLLLTAPDPSAAMLRAAVGIMMVTAIGAFLFAIKAERPDLPPFWRRSHG</sequence>
<gene>
    <name evidence="2" type="ORF">SFOMI_4932</name>
</gene>
<reference evidence="2 3" key="2">
    <citation type="journal article" date="2013" name="Environ. Sci. Technol.">
        <title>The 4-tert-butylphenol-utilizing bacterium Sphingobium fuliginis OMI can degrade bisphenols via phenolic ring hydroxylation and meta-cleavage pathway.</title>
        <authorList>
            <person name="Ogata Y."/>
            <person name="Goda S."/>
            <person name="Toyama T."/>
            <person name="Sei K."/>
            <person name="Ike M."/>
        </authorList>
    </citation>
    <scope>NUCLEOTIDE SEQUENCE [LARGE SCALE GENOMIC DNA]</scope>
    <source>
        <strain evidence="2 3">OMI</strain>
    </source>
</reference>
<dbReference type="Proteomes" id="UP000221538">
    <property type="component" value="Unassembled WGS sequence"/>
</dbReference>
<keyword evidence="1" id="KW-1133">Transmembrane helix</keyword>
<feature type="transmembrane region" description="Helical" evidence="1">
    <location>
        <begin position="12"/>
        <end position="34"/>
    </location>
</feature>
<dbReference type="EMBL" id="BEWI01000032">
    <property type="protein sequence ID" value="GAY24352.1"/>
    <property type="molecule type" value="Genomic_DNA"/>
</dbReference>
<dbReference type="RefSeq" id="WP_099186830.1">
    <property type="nucleotide sequence ID" value="NZ_BEWI01000032.1"/>
</dbReference>
<feature type="transmembrane region" description="Helical" evidence="1">
    <location>
        <begin position="40"/>
        <end position="61"/>
    </location>
</feature>
<name>A0A292ZI01_SPHSA</name>
<reference evidence="2 3" key="1">
    <citation type="journal article" date="2013" name="Biodegradation">
        <title>Occurrence of 4-tert-butylphenol (4-t-BP) biodegradation in an aquatic sample caused by the presence of Spirodela polyrrhiza and isolation of a 4-t-BP-utilizing bacterium.</title>
        <authorList>
            <person name="Ogata Y."/>
            <person name="Toyama T."/>
            <person name="Yu N."/>
            <person name="Wang X."/>
            <person name="Sei K."/>
            <person name="Ike M."/>
        </authorList>
    </citation>
    <scope>NUCLEOTIDE SEQUENCE [LARGE SCALE GENOMIC DNA]</scope>
    <source>
        <strain evidence="2 3">OMI</strain>
    </source>
</reference>
<evidence type="ECO:0000313" key="2">
    <source>
        <dbReference type="EMBL" id="GAY24352.1"/>
    </source>
</evidence>
<evidence type="ECO:0000313" key="3">
    <source>
        <dbReference type="Proteomes" id="UP000221538"/>
    </source>
</evidence>
<protein>
    <submittedName>
        <fullName evidence="2">Uncharacterized protein</fullName>
    </submittedName>
</protein>
<comment type="caution">
    <text evidence="2">The sequence shown here is derived from an EMBL/GenBank/DDBJ whole genome shotgun (WGS) entry which is preliminary data.</text>
</comment>
<proteinExistence type="predicted"/>
<dbReference type="AlphaFoldDB" id="A0A292ZI01"/>
<organism evidence="2 3">
    <name type="scientific">Sphingobium fuliginis (strain ATCC 27551)</name>
    <dbReference type="NCBI Taxonomy" id="336203"/>
    <lineage>
        <taxon>Bacteria</taxon>
        <taxon>Pseudomonadati</taxon>
        <taxon>Pseudomonadota</taxon>
        <taxon>Alphaproteobacteria</taxon>
        <taxon>Sphingomonadales</taxon>
        <taxon>Sphingomonadaceae</taxon>
        <taxon>Sphingobium</taxon>
    </lineage>
</organism>
<keyword evidence="1" id="KW-0472">Membrane</keyword>
<keyword evidence="1" id="KW-0812">Transmembrane</keyword>